<evidence type="ECO:0000256" key="1">
    <source>
        <dbReference type="ARBA" id="ARBA00004409"/>
    </source>
</evidence>
<evidence type="ECO:0000256" key="10">
    <source>
        <dbReference type="SAM" id="Phobius"/>
    </source>
</evidence>
<evidence type="ECO:0000256" key="3">
    <source>
        <dbReference type="ARBA" id="ARBA00022448"/>
    </source>
</evidence>
<dbReference type="SMART" id="SM00397">
    <property type="entry name" value="t_SNARE"/>
    <property type="match status" value="1"/>
</dbReference>
<keyword evidence="9 10" id="KW-0472">Membrane</keyword>
<evidence type="ECO:0000256" key="9">
    <source>
        <dbReference type="ARBA" id="ARBA00023136"/>
    </source>
</evidence>
<evidence type="ECO:0000259" key="11">
    <source>
        <dbReference type="PROSITE" id="PS50192"/>
    </source>
</evidence>
<dbReference type="PANTHER" id="PTHR19957">
    <property type="entry name" value="SYNTAXIN"/>
    <property type="match status" value="1"/>
</dbReference>
<sequence>MALRSLTDVFILMRNNALYSNNIYAEPRNNDRDSLLHGRTRNSDDEISLAPPIWIDKFEAGQYILSKIDPKMDDLEILHKKHLIRPMLSEDDDDEKKEIEEMSQEITRLISQAHKQIDTLRSYVSSSIGKEKRLLENVVISLLKSLQNATSKYRNAQNTYMQQLRSREKTSSDFFDDLAIQPDPLSPLSNIPVKSFDNFLQQPSQSQNFYEDTDQNVDEFFEIPISNRFSQKQLVMLEQDNTEMIETREKEVLNVMKSIMQLNEIYKELAQMVQEQGTILDRIDYNVETTQVKVHQGYEQLKKAEFYQRKSRKLFCISILATVTLVMLVLLLITKL</sequence>
<evidence type="ECO:0000256" key="2">
    <source>
        <dbReference type="ARBA" id="ARBA00009063"/>
    </source>
</evidence>
<keyword evidence="7" id="KW-0333">Golgi apparatus</keyword>
<comment type="subcellular location">
    <subcellularLocation>
        <location evidence="1">Golgi apparatus membrane</location>
        <topology evidence="1">Single-pass type IV membrane protein</topology>
    </subcellularLocation>
</comment>
<dbReference type="PROSITE" id="PS50192">
    <property type="entry name" value="T_SNARE"/>
    <property type="match status" value="1"/>
</dbReference>
<dbReference type="PANTHER" id="PTHR19957:SF83">
    <property type="entry name" value="SYNTAXIN-16"/>
    <property type="match status" value="1"/>
</dbReference>
<dbReference type="GO" id="GO:0000149">
    <property type="term" value="F:SNARE binding"/>
    <property type="evidence" value="ECO:0007669"/>
    <property type="project" value="TreeGrafter"/>
</dbReference>
<proteinExistence type="inferred from homology"/>
<dbReference type="Gene3D" id="1.20.58.70">
    <property type="match status" value="1"/>
</dbReference>
<keyword evidence="6 10" id="KW-1133">Transmembrane helix</keyword>
<keyword evidence="5" id="KW-0653">Protein transport</keyword>
<keyword evidence="3" id="KW-0813">Transport</keyword>
<dbReference type="GO" id="GO:0000139">
    <property type="term" value="C:Golgi membrane"/>
    <property type="evidence" value="ECO:0007669"/>
    <property type="project" value="UniProtKB-SubCell"/>
</dbReference>
<accession>A0A336LI61</accession>
<dbReference type="InterPro" id="IPR010989">
    <property type="entry name" value="SNARE"/>
</dbReference>
<dbReference type="AlphaFoldDB" id="A0A336LI61"/>
<dbReference type="GO" id="GO:0048278">
    <property type="term" value="P:vesicle docking"/>
    <property type="evidence" value="ECO:0007669"/>
    <property type="project" value="TreeGrafter"/>
</dbReference>
<keyword evidence="8" id="KW-0175">Coiled coil</keyword>
<evidence type="ECO:0000256" key="5">
    <source>
        <dbReference type="ARBA" id="ARBA00022927"/>
    </source>
</evidence>
<dbReference type="CDD" id="cd15845">
    <property type="entry name" value="SNARE_syntaxin16"/>
    <property type="match status" value="1"/>
</dbReference>
<dbReference type="EMBL" id="UFQT01000005">
    <property type="protein sequence ID" value="SSX17335.1"/>
    <property type="molecule type" value="Genomic_DNA"/>
</dbReference>
<dbReference type="GO" id="GO:0031201">
    <property type="term" value="C:SNARE complex"/>
    <property type="evidence" value="ECO:0007669"/>
    <property type="project" value="TreeGrafter"/>
</dbReference>
<dbReference type="Pfam" id="PF05739">
    <property type="entry name" value="SNARE"/>
    <property type="match status" value="1"/>
</dbReference>
<evidence type="ECO:0000256" key="8">
    <source>
        <dbReference type="ARBA" id="ARBA00023054"/>
    </source>
</evidence>
<evidence type="ECO:0000256" key="7">
    <source>
        <dbReference type="ARBA" id="ARBA00023034"/>
    </source>
</evidence>
<evidence type="ECO:0000313" key="12">
    <source>
        <dbReference type="EMBL" id="SSX17335.1"/>
    </source>
</evidence>
<dbReference type="VEuPathDB" id="VectorBase:CSON012558"/>
<dbReference type="OMA" id="NRKMCII"/>
<protein>
    <submittedName>
        <fullName evidence="12">CSON012558 protein</fullName>
    </submittedName>
</protein>
<dbReference type="InterPro" id="IPR045242">
    <property type="entry name" value="Syntaxin"/>
</dbReference>
<reference evidence="12" key="1">
    <citation type="submission" date="2018-07" db="EMBL/GenBank/DDBJ databases">
        <authorList>
            <person name="Quirk P.G."/>
            <person name="Krulwich T.A."/>
        </authorList>
    </citation>
    <scope>NUCLEOTIDE SEQUENCE</scope>
</reference>
<evidence type="ECO:0000256" key="4">
    <source>
        <dbReference type="ARBA" id="ARBA00022692"/>
    </source>
</evidence>
<organism evidence="12">
    <name type="scientific">Culicoides sonorensis</name>
    <name type="common">Biting midge</name>
    <dbReference type="NCBI Taxonomy" id="179676"/>
    <lineage>
        <taxon>Eukaryota</taxon>
        <taxon>Metazoa</taxon>
        <taxon>Ecdysozoa</taxon>
        <taxon>Arthropoda</taxon>
        <taxon>Hexapoda</taxon>
        <taxon>Insecta</taxon>
        <taxon>Pterygota</taxon>
        <taxon>Neoptera</taxon>
        <taxon>Endopterygota</taxon>
        <taxon>Diptera</taxon>
        <taxon>Nematocera</taxon>
        <taxon>Chironomoidea</taxon>
        <taxon>Ceratopogonidae</taxon>
        <taxon>Ceratopogoninae</taxon>
        <taxon>Culicoides</taxon>
        <taxon>Monoculicoides</taxon>
    </lineage>
</organism>
<evidence type="ECO:0000256" key="6">
    <source>
        <dbReference type="ARBA" id="ARBA00022989"/>
    </source>
</evidence>
<dbReference type="GO" id="GO:0006886">
    <property type="term" value="P:intracellular protein transport"/>
    <property type="evidence" value="ECO:0007669"/>
    <property type="project" value="TreeGrafter"/>
</dbReference>
<dbReference type="GO" id="GO:0005484">
    <property type="term" value="F:SNAP receptor activity"/>
    <property type="evidence" value="ECO:0007669"/>
    <property type="project" value="TreeGrafter"/>
</dbReference>
<dbReference type="SUPFAM" id="SSF47661">
    <property type="entry name" value="t-snare proteins"/>
    <property type="match status" value="1"/>
</dbReference>
<comment type="similarity">
    <text evidence="2">Belongs to the syntaxin family.</text>
</comment>
<feature type="transmembrane region" description="Helical" evidence="10">
    <location>
        <begin position="314"/>
        <end position="333"/>
    </location>
</feature>
<feature type="domain" description="T-SNARE coiled-coil homology" evidence="11">
    <location>
        <begin position="242"/>
        <end position="304"/>
    </location>
</feature>
<dbReference type="InterPro" id="IPR000727">
    <property type="entry name" value="T_SNARE_dom"/>
</dbReference>
<name>A0A336LI61_CULSO</name>
<dbReference type="GO" id="GO:0006906">
    <property type="term" value="P:vesicle fusion"/>
    <property type="evidence" value="ECO:0007669"/>
    <property type="project" value="TreeGrafter"/>
</dbReference>
<gene>
    <name evidence="12" type="primary">CSON012558</name>
</gene>
<keyword evidence="4 10" id="KW-0812">Transmembrane</keyword>